<dbReference type="KEGG" id="aagg:ETAA8_34010"/>
<dbReference type="PANTHER" id="PTHR43289">
    <property type="entry name" value="MITOGEN-ACTIVATED PROTEIN KINASE KINASE KINASE 20-RELATED"/>
    <property type="match status" value="1"/>
</dbReference>
<dbReference type="SUPFAM" id="SSF56112">
    <property type="entry name" value="Protein kinase-like (PK-like)"/>
    <property type="match status" value="1"/>
</dbReference>
<evidence type="ECO:0000259" key="7">
    <source>
        <dbReference type="PROSITE" id="PS50011"/>
    </source>
</evidence>
<keyword evidence="1 8" id="KW-0808">Transferase</keyword>
<dbReference type="RefSeq" id="WP_202921882.1">
    <property type="nucleotide sequence ID" value="NZ_CP036274.1"/>
</dbReference>
<keyword evidence="4" id="KW-0067">ATP-binding</keyword>
<name>A0A517YDI7_9BACT</name>
<evidence type="ECO:0000256" key="5">
    <source>
        <dbReference type="SAM" id="MobiDB-lite"/>
    </source>
</evidence>
<protein>
    <submittedName>
        <fullName evidence="8">Serine/threonine-protein kinase PK-1</fullName>
        <ecNumber evidence="8">2.7.11.1</ecNumber>
    </submittedName>
</protein>
<dbReference type="Gene3D" id="3.30.200.20">
    <property type="entry name" value="Phosphorylase Kinase, domain 1"/>
    <property type="match status" value="1"/>
</dbReference>
<evidence type="ECO:0000256" key="6">
    <source>
        <dbReference type="SAM" id="Phobius"/>
    </source>
</evidence>
<organism evidence="8 9">
    <name type="scientific">Anatilimnocola aggregata</name>
    <dbReference type="NCBI Taxonomy" id="2528021"/>
    <lineage>
        <taxon>Bacteria</taxon>
        <taxon>Pseudomonadati</taxon>
        <taxon>Planctomycetota</taxon>
        <taxon>Planctomycetia</taxon>
        <taxon>Pirellulales</taxon>
        <taxon>Pirellulaceae</taxon>
        <taxon>Anatilimnocola</taxon>
    </lineage>
</organism>
<evidence type="ECO:0000256" key="2">
    <source>
        <dbReference type="ARBA" id="ARBA00022741"/>
    </source>
</evidence>
<dbReference type="InterPro" id="IPR011009">
    <property type="entry name" value="Kinase-like_dom_sf"/>
</dbReference>
<reference evidence="8 9" key="1">
    <citation type="submission" date="2019-02" db="EMBL/GenBank/DDBJ databases">
        <title>Deep-cultivation of Planctomycetes and their phenomic and genomic characterization uncovers novel biology.</title>
        <authorList>
            <person name="Wiegand S."/>
            <person name="Jogler M."/>
            <person name="Boedeker C."/>
            <person name="Pinto D."/>
            <person name="Vollmers J."/>
            <person name="Rivas-Marin E."/>
            <person name="Kohn T."/>
            <person name="Peeters S.H."/>
            <person name="Heuer A."/>
            <person name="Rast P."/>
            <person name="Oberbeckmann S."/>
            <person name="Bunk B."/>
            <person name="Jeske O."/>
            <person name="Meyerdierks A."/>
            <person name="Storesund J.E."/>
            <person name="Kallscheuer N."/>
            <person name="Luecker S."/>
            <person name="Lage O.M."/>
            <person name="Pohl T."/>
            <person name="Merkel B.J."/>
            <person name="Hornburger P."/>
            <person name="Mueller R.-W."/>
            <person name="Bruemmer F."/>
            <person name="Labrenz M."/>
            <person name="Spormann A.M."/>
            <person name="Op den Camp H."/>
            <person name="Overmann J."/>
            <person name="Amann R."/>
            <person name="Jetten M.S.M."/>
            <person name="Mascher T."/>
            <person name="Medema M.H."/>
            <person name="Devos D.P."/>
            <person name="Kaster A.-K."/>
            <person name="Ovreas L."/>
            <person name="Rohde M."/>
            <person name="Galperin M.Y."/>
            <person name="Jogler C."/>
        </authorList>
    </citation>
    <scope>NUCLEOTIDE SEQUENCE [LARGE SCALE GENOMIC DNA]</scope>
    <source>
        <strain evidence="8 9">ETA_A8</strain>
    </source>
</reference>
<proteinExistence type="predicted"/>
<dbReference type="Pfam" id="PF00069">
    <property type="entry name" value="Pkinase"/>
    <property type="match status" value="1"/>
</dbReference>
<dbReference type="PANTHER" id="PTHR43289:SF6">
    <property type="entry name" value="SERINE_THREONINE-PROTEIN KINASE NEKL-3"/>
    <property type="match status" value="1"/>
</dbReference>
<keyword evidence="6" id="KW-1133">Transmembrane helix</keyword>
<evidence type="ECO:0000256" key="3">
    <source>
        <dbReference type="ARBA" id="ARBA00022777"/>
    </source>
</evidence>
<keyword evidence="9" id="KW-1185">Reference proteome</keyword>
<keyword evidence="2" id="KW-0547">Nucleotide-binding</keyword>
<feature type="region of interest" description="Disordered" evidence="5">
    <location>
        <begin position="1"/>
        <end position="24"/>
    </location>
</feature>
<dbReference type="EMBL" id="CP036274">
    <property type="protein sequence ID" value="QDU28301.1"/>
    <property type="molecule type" value="Genomic_DNA"/>
</dbReference>
<dbReference type="InterPro" id="IPR008271">
    <property type="entry name" value="Ser/Thr_kinase_AS"/>
</dbReference>
<keyword evidence="6" id="KW-0812">Transmembrane</keyword>
<evidence type="ECO:0000256" key="1">
    <source>
        <dbReference type="ARBA" id="ARBA00022679"/>
    </source>
</evidence>
<dbReference type="InterPro" id="IPR000719">
    <property type="entry name" value="Prot_kinase_dom"/>
</dbReference>
<dbReference type="Gene3D" id="1.10.510.10">
    <property type="entry name" value="Transferase(Phosphotransferase) domain 1"/>
    <property type="match status" value="1"/>
</dbReference>
<keyword evidence="6" id="KW-0472">Membrane</keyword>
<gene>
    <name evidence="8" type="primary">spk1_2</name>
    <name evidence="8" type="ORF">ETAA8_34010</name>
</gene>
<feature type="transmembrane region" description="Helical" evidence="6">
    <location>
        <begin position="343"/>
        <end position="360"/>
    </location>
</feature>
<dbReference type="CDD" id="cd14014">
    <property type="entry name" value="STKc_PknB_like"/>
    <property type="match status" value="1"/>
</dbReference>
<dbReference type="EC" id="2.7.11.1" evidence="8"/>
<evidence type="ECO:0000313" key="8">
    <source>
        <dbReference type="EMBL" id="QDU28301.1"/>
    </source>
</evidence>
<feature type="domain" description="Protein kinase" evidence="7">
    <location>
        <begin position="158"/>
        <end position="423"/>
    </location>
</feature>
<evidence type="ECO:0000256" key="4">
    <source>
        <dbReference type="ARBA" id="ARBA00022840"/>
    </source>
</evidence>
<dbReference type="AlphaFoldDB" id="A0A517YDI7"/>
<feature type="transmembrane region" description="Helical" evidence="6">
    <location>
        <begin position="428"/>
        <end position="448"/>
    </location>
</feature>
<dbReference type="SMART" id="SM00220">
    <property type="entry name" value="S_TKc"/>
    <property type="match status" value="1"/>
</dbReference>
<dbReference type="Proteomes" id="UP000315017">
    <property type="component" value="Chromosome"/>
</dbReference>
<dbReference type="PROSITE" id="PS00108">
    <property type="entry name" value="PROTEIN_KINASE_ST"/>
    <property type="match status" value="1"/>
</dbReference>
<keyword evidence="3 8" id="KW-0418">Kinase</keyword>
<dbReference type="PROSITE" id="PS50011">
    <property type="entry name" value="PROTEIN_KINASE_DOM"/>
    <property type="match status" value="1"/>
</dbReference>
<accession>A0A517YDI7</accession>
<dbReference type="GO" id="GO:0005524">
    <property type="term" value="F:ATP binding"/>
    <property type="evidence" value="ECO:0007669"/>
    <property type="project" value="UniProtKB-KW"/>
</dbReference>
<dbReference type="GO" id="GO:0004674">
    <property type="term" value="F:protein serine/threonine kinase activity"/>
    <property type="evidence" value="ECO:0007669"/>
    <property type="project" value="UniProtKB-EC"/>
</dbReference>
<sequence length="637" mass="68796">MKPADQQPFKPLNKGDESQVSANDTADLRSDAAVTGALSSRTPAEFVGQIWEQMRAGWLQGRPFTAEQFLTPAFLAACGEEGAIDIIYGEFALAEAHGARPSVGAYLERFPLFAEGLAKQLSLHAAIALVPDELNAEQPTLRVAGTAPIVCPGTFGRYMLVAPLDSGGQSTVYRAIHPDLAKEVVLKIAREPDGALDLQHDASLAAEAKILSGLSHPNLAQVFDAGVAQGRAYLAMEYVRGCTLAQFARQRQVSPQQAATIVAKTARALALVHSRGILHLDIKPKNIVIDEQGEPRLIDFGLARQEHAWSPTAVDEGLAGTLEFMAPEQARCEAAKFGPATDIFSLGGVLYFLLTNVALFKAKSAQDSLQLAQRCEWRRELLARCAGSGRLRRCCERALARNPADRFATAAEFATALDQSAALPRRRWAAIAAAVAFVSVVTIVIWGATNFFSPQSVVAASPELRIRIWQEGIHKELSHAVPLINGDQLRLEASVPVGSRAAFCLINGQGEISLLKEYSSAETVAKVAYPDIQSAAPLTGETGTECVLVISGDLIPAAEVLQGWWVKTDSRWPALSEYSVVHITAEIVTLEQSGRDLGAAVLKRDPEDVIRVRLDRFRQILLENSLRFDGLAFSHSS</sequence>
<evidence type="ECO:0000313" key="9">
    <source>
        <dbReference type="Proteomes" id="UP000315017"/>
    </source>
</evidence>